<accession>A0A1R4G4T3</accession>
<keyword evidence="1" id="KW-0812">Transmembrane</keyword>
<feature type="transmembrane region" description="Helical" evidence="1">
    <location>
        <begin position="57"/>
        <end position="74"/>
    </location>
</feature>
<feature type="transmembrane region" description="Helical" evidence="1">
    <location>
        <begin position="6"/>
        <end position="23"/>
    </location>
</feature>
<feature type="transmembrane region" description="Helical" evidence="1">
    <location>
        <begin position="207"/>
        <end position="240"/>
    </location>
</feature>
<feature type="transmembrane region" description="Helical" evidence="1">
    <location>
        <begin position="252"/>
        <end position="278"/>
    </location>
</feature>
<dbReference type="AlphaFoldDB" id="A0A1R4G4T3"/>
<keyword evidence="1" id="KW-1133">Transmembrane helix</keyword>
<feature type="transmembrane region" description="Helical" evidence="1">
    <location>
        <begin position="298"/>
        <end position="318"/>
    </location>
</feature>
<evidence type="ECO:0000256" key="1">
    <source>
        <dbReference type="SAM" id="Phobius"/>
    </source>
</evidence>
<reference evidence="2 3" key="1">
    <citation type="submission" date="2017-02" db="EMBL/GenBank/DDBJ databases">
        <authorList>
            <person name="Peterson S.W."/>
        </authorList>
    </citation>
    <scope>NUCLEOTIDE SEQUENCE [LARGE SCALE GENOMIC DNA]</scope>
    <source>
        <strain evidence="2 3">3F5N</strain>
    </source>
</reference>
<dbReference type="RefSeq" id="WP_087140719.1">
    <property type="nucleotide sequence ID" value="NZ_FUIE01000049.1"/>
</dbReference>
<gene>
    <name evidence="2" type="ORF">FM111_09405</name>
</gene>
<dbReference type="OrthoDB" id="1689651at2"/>
<feature type="transmembrane region" description="Helical" evidence="1">
    <location>
        <begin position="126"/>
        <end position="149"/>
    </location>
</feature>
<dbReference type="Pfam" id="PF06166">
    <property type="entry name" value="DUF979"/>
    <property type="match status" value="1"/>
</dbReference>
<evidence type="ECO:0000313" key="2">
    <source>
        <dbReference type="EMBL" id="SJM63188.1"/>
    </source>
</evidence>
<feature type="transmembrane region" description="Helical" evidence="1">
    <location>
        <begin position="95"/>
        <end position="114"/>
    </location>
</feature>
<evidence type="ECO:0000313" key="3">
    <source>
        <dbReference type="Proteomes" id="UP000195766"/>
    </source>
</evidence>
<dbReference type="Proteomes" id="UP000195766">
    <property type="component" value="Unassembled WGS sequence"/>
</dbReference>
<sequence>MITLEHAYIATGLMFAAFSILSLRDPQNPTRFRSALFWGLIALSMLFGSWLGGFGNGMLVIALVIIGASGKLGVGKPATTSPEQRQASAARWKNALFVPALMVPLVAVGGTLLAKHTAAGAWLISPVQTTLISLGLGCVIALFAAMAWFRPPVMAPVQEGRRLMDSIGWAALLPQMLASLGAVFLAADVGQVVGDLIAQVIPMTSAFMAVFAYCAGMALFTVIMGNAFAAFPVMTAAIGLPIVVHQFGGDPAIVCAIGMLAGFCGTLMTPMAANFNVVPANLLELPDRNSPLNGVIRAQLPTAVVMLFANMLLMYFLAFRFGS</sequence>
<dbReference type="InterPro" id="IPR009323">
    <property type="entry name" value="DUF979"/>
</dbReference>
<feature type="transmembrane region" description="Helical" evidence="1">
    <location>
        <begin position="169"/>
        <end position="187"/>
    </location>
</feature>
<keyword evidence="1" id="KW-0472">Membrane</keyword>
<protein>
    <submittedName>
        <fullName evidence="2">Membrane protein</fullName>
    </submittedName>
</protein>
<proteinExistence type="predicted"/>
<name>A0A1R4G4T3_BREDI</name>
<feature type="transmembrane region" description="Helical" evidence="1">
    <location>
        <begin position="35"/>
        <end position="51"/>
    </location>
</feature>
<dbReference type="EMBL" id="FUIE01000049">
    <property type="protein sequence ID" value="SJM63188.1"/>
    <property type="molecule type" value="Genomic_DNA"/>
</dbReference>
<organism evidence="2 3">
    <name type="scientific">Brevundimonas diminuta 3F5N</name>
    <dbReference type="NCBI Taxonomy" id="1255603"/>
    <lineage>
        <taxon>Bacteria</taxon>
        <taxon>Pseudomonadati</taxon>
        <taxon>Pseudomonadota</taxon>
        <taxon>Alphaproteobacteria</taxon>
        <taxon>Caulobacterales</taxon>
        <taxon>Caulobacteraceae</taxon>
        <taxon>Brevundimonas</taxon>
    </lineage>
</organism>